<keyword evidence="6 7" id="KW-0472">Membrane</keyword>
<evidence type="ECO:0000256" key="5">
    <source>
        <dbReference type="ARBA" id="ARBA00022989"/>
    </source>
</evidence>
<dbReference type="PANTHER" id="PTHR48022">
    <property type="entry name" value="PLASTIDIC GLUCOSE TRANSPORTER 4"/>
    <property type="match status" value="1"/>
</dbReference>
<dbReference type="SUPFAM" id="SSF103473">
    <property type="entry name" value="MFS general substrate transporter"/>
    <property type="match status" value="1"/>
</dbReference>
<feature type="transmembrane region" description="Helical" evidence="7">
    <location>
        <begin position="79"/>
        <end position="97"/>
    </location>
</feature>
<dbReference type="PROSITE" id="PS50850">
    <property type="entry name" value="MFS"/>
    <property type="match status" value="1"/>
</dbReference>
<keyword evidence="5 7" id="KW-1133">Transmembrane helix</keyword>
<reference evidence="10" key="1">
    <citation type="submission" date="2019-06" db="EMBL/GenBank/DDBJ databases">
        <authorList>
            <person name="Broberg M."/>
        </authorList>
    </citation>
    <scope>NUCLEOTIDE SEQUENCE [LARGE SCALE GENOMIC DNA]</scope>
</reference>
<feature type="transmembrane region" description="Helical" evidence="7">
    <location>
        <begin position="301"/>
        <end position="320"/>
    </location>
</feature>
<name>A0A9N9ZB26_9HYPO</name>
<dbReference type="GO" id="GO:0005351">
    <property type="term" value="F:carbohydrate:proton symporter activity"/>
    <property type="evidence" value="ECO:0007669"/>
    <property type="project" value="TreeGrafter"/>
</dbReference>
<feature type="transmembrane region" description="Helical" evidence="7">
    <location>
        <begin position="203"/>
        <end position="222"/>
    </location>
</feature>
<evidence type="ECO:0000256" key="3">
    <source>
        <dbReference type="ARBA" id="ARBA00022448"/>
    </source>
</evidence>
<feature type="transmembrane region" description="Helical" evidence="7">
    <location>
        <begin position="340"/>
        <end position="358"/>
    </location>
</feature>
<dbReference type="Pfam" id="PF00083">
    <property type="entry name" value="Sugar_tr"/>
    <property type="match status" value="1"/>
</dbReference>
<evidence type="ECO:0000256" key="6">
    <source>
        <dbReference type="ARBA" id="ARBA00023136"/>
    </source>
</evidence>
<dbReference type="PROSITE" id="PS00216">
    <property type="entry name" value="SUGAR_TRANSPORT_1"/>
    <property type="match status" value="1"/>
</dbReference>
<protein>
    <recommendedName>
        <fullName evidence="8">Major facilitator superfamily (MFS) profile domain-containing protein</fullName>
    </recommendedName>
</protein>
<dbReference type="Proteomes" id="UP000775872">
    <property type="component" value="Unassembled WGS sequence"/>
</dbReference>
<reference evidence="9 10" key="2">
    <citation type="submission" date="2021-10" db="EMBL/GenBank/DDBJ databases">
        <authorList>
            <person name="Piombo E."/>
        </authorList>
    </citation>
    <scope>NUCLEOTIDE SEQUENCE [LARGE SCALE GENOMIC DNA]</scope>
</reference>
<feature type="transmembrane region" description="Helical" evidence="7">
    <location>
        <begin position="165"/>
        <end position="183"/>
    </location>
</feature>
<sequence length="555" mass="61611">MTLKSMISNSTLGQYINTIRNAPRELIFNRRLLLTVAMYAMSGIPITWDQGSVSVIYKLPSWQAAFGYSDASQPAVSNMISFVWITCGLASGLCVMVNDRIGRLWSFRLYSLVYMIGQLIATFSNGNMGALIAARLVAGAGIGPLTVTGPLSIVEIAPTEARGLLTVWFSIVMLASLTLSTFVPYGVYVNMPSSTTDKLQYQIVYFLPIILLTPVIISSFFLSESPRWLFLQDRHEEAAAELVRLRGLPETHPRVASELASIRNQISEERARYGQGGSNWKSVLRETFLVRANLRRVQMAFMAYALAQLSGANAVTSYLVKIFTLLGMGNDVKQQLFLSSMYSFAKFWFTIIASFFFIDALGRRMSLFIGISLQLISHLYLGIFIKFRQDGAHIPASASQAAIAAIFIHGFGYAVGLLVLPYVFGAEIWPNQIRSFGSSFTQLTHWFFAFGISKGMPSILTDMDNWGAFIFFAGWCLVSLIYVFFSVPEIAGVSVEQLDDLFTGPWWQIYKKSRGWQAKDDNVLQSVKTNGSGQDNVDQPDGGKAKINAQVNKMV</sequence>
<comment type="subcellular location">
    <subcellularLocation>
        <location evidence="1">Membrane</location>
        <topology evidence="1">Multi-pass membrane protein</topology>
    </subcellularLocation>
</comment>
<keyword evidence="4 7" id="KW-0812">Transmembrane</keyword>
<evidence type="ECO:0000256" key="1">
    <source>
        <dbReference type="ARBA" id="ARBA00004141"/>
    </source>
</evidence>
<dbReference type="InterPro" id="IPR005828">
    <property type="entry name" value="MFS_sugar_transport-like"/>
</dbReference>
<dbReference type="InterPro" id="IPR005829">
    <property type="entry name" value="Sugar_transporter_CS"/>
</dbReference>
<keyword evidence="10" id="KW-1185">Reference proteome</keyword>
<evidence type="ECO:0000256" key="7">
    <source>
        <dbReference type="SAM" id="Phobius"/>
    </source>
</evidence>
<feature type="transmembrane region" description="Helical" evidence="7">
    <location>
        <begin position="397"/>
        <end position="423"/>
    </location>
</feature>
<feature type="transmembrane region" description="Helical" evidence="7">
    <location>
        <begin position="32"/>
        <end position="48"/>
    </location>
</feature>
<dbReference type="PANTHER" id="PTHR48022:SF59">
    <property type="entry name" value="MAJOR FACILITATOR SUPERFAMILY (MFS) PROFILE DOMAIN-CONTAINING PROTEIN"/>
    <property type="match status" value="1"/>
</dbReference>
<keyword evidence="3" id="KW-0813">Transport</keyword>
<dbReference type="InterPro" id="IPR050360">
    <property type="entry name" value="MFS_Sugar_Transporters"/>
</dbReference>
<dbReference type="PRINTS" id="PR00171">
    <property type="entry name" value="SUGRTRNSPORT"/>
</dbReference>
<dbReference type="EMBL" id="CABFOC020000044">
    <property type="protein sequence ID" value="CAH0052302.1"/>
    <property type="molecule type" value="Genomic_DNA"/>
</dbReference>
<feature type="transmembrane region" description="Helical" evidence="7">
    <location>
        <begin position="109"/>
        <end position="126"/>
    </location>
</feature>
<dbReference type="InterPro" id="IPR020846">
    <property type="entry name" value="MFS_dom"/>
</dbReference>
<comment type="similarity">
    <text evidence="2">Belongs to the major facilitator superfamily. Sugar transporter (TC 2.A.1.1) family.</text>
</comment>
<comment type="caution">
    <text evidence="9">The sequence shown here is derived from an EMBL/GenBank/DDBJ whole genome shotgun (WGS) entry which is preliminary data.</text>
</comment>
<feature type="transmembrane region" description="Helical" evidence="7">
    <location>
        <begin position="466"/>
        <end position="485"/>
    </location>
</feature>
<dbReference type="InterPro" id="IPR036259">
    <property type="entry name" value="MFS_trans_sf"/>
</dbReference>
<evidence type="ECO:0000313" key="10">
    <source>
        <dbReference type="Proteomes" id="UP000775872"/>
    </source>
</evidence>
<proteinExistence type="inferred from homology"/>
<dbReference type="OrthoDB" id="5296287at2759"/>
<feature type="transmembrane region" description="Helical" evidence="7">
    <location>
        <begin position="365"/>
        <end position="385"/>
    </location>
</feature>
<gene>
    <name evidence="9" type="ORF">CSOL1703_00015422</name>
</gene>
<dbReference type="Gene3D" id="1.20.1250.20">
    <property type="entry name" value="MFS general substrate transporter like domains"/>
    <property type="match status" value="1"/>
</dbReference>
<accession>A0A9N9ZB26</accession>
<evidence type="ECO:0000256" key="2">
    <source>
        <dbReference type="ARBA" id="ARBA00010992"/>
    </source>
</evidence>
<organism evidence="9 10">
    <name type="scientific">Clonostachys solani</name>
    <dbReference type="NCBI Taxonomy" id="160281"/>
    <lineage>
        <taxon>Eukaryota</taxon>
        <taxon>Fungi</taxon>
        <taxon>Dikarya</taxon>
        <taxon>Ascomycota</taxon>
        <taxon>Pezizomycotina</taxon>
        <taxon>Sordariomycetes</taxon>
        <taxon>Hypocreomycetidae</taxon>
        <taxon>Hypocreales</taxon>
        <taxon>Bionectriaceae</taxon>
        <taxon>Clonostachys</taxon>
    </lineage>
</organism>
<dbReference type="InterPro" id="IPR003663">
    <property type="entry name" value="Sugar/inositol_transpt"/>
</dbReference>
<evidence type="ECO:0000313" key="9">
    <source>
        <dbReference type="EMBL" id="CAH0052302.1"/>
    </source>
</evidence>
<dbReference type="GO" id="GO:0016020">
    <property type="term" value="C:membrane"/>
    <property type="evidence" value="ECO:0007669"/>
    <property type="project" value="UniProtKB-SubCell"/>
</dbReference>
<feature type="transmembrane region" description="Helical" evidence="7">
    <location>
        <begin position="132"/>
        <end position="153"/>
    </location>
</feature>
<dbReference type="AlphaFoldDB" id="A0A9N9ZB26"/>
<feature type="domain" description="Major facilitator superfamily (MFS) profile" evidence="8">
    <location>
        <begin position="35"/>
        <end position="491"/>
    </location>
</feature>
<evidence type="ECO:0000256" key="4">
    <source>
        <dbReference type="ARBA" id="ARBA00022692"/>
    </source>
</evidence>
<evidence type="ECO:0000259" key="8">
    <source>
        <dbReference type="PROSITE" id="PS50850"/>
    </source>
</evidence>